<sequence>MEEHITKEDLRQFRLLLLNDIENLIASKKQGYTSKIEEDPEWIRSKSIRQILNISPATLQNLRISGKIEFRKVLGSYYYKKEDVLTLFNK</sequence>
<dbReference type="STRING" id="913024.SAMN05421741_12117"/>
<feature type="domain" description="Helix-turn-helix" evidence="1">
    <location>
        <begin position="50"/>
        <end position="89"/>
    </location>
</feature>
<evidence type="ECO:0000313" key="2">
    <source>
        <dbReference type="EMBL" id="SFO12069.1"/>
    </source>
</evidence>
<dbReference type="OrthoDB" id="1524679at2"/>
<accession>A0A1I5EKR9</accession>
<reference evidence="3" key="1">
    <citation type="submission" date="2016-10" db="EMBL/GenBank/DDBJ databases">
        <authorList>
            <person name="Varghese N."/>
            <person name="Submissions S."/>
        </authorList>
    </citation>
    <scope>NUCLEOTIDE SEQUENCE [LARGE SCALE GENOMIC DNA]</scope>
    <source>
        <strain evidence="3">DS-12</strain>
    </source>
</reference>
<evidence type="ECO:0000313" key="3">
    <source>
        <dbReference type="Proteomes" id="UP000199036"/>
    </source>
</evidence>
<dbReference type="PANTHER" id="PTHR34585:SF22">
    <property type="entry name" value="HELIX-TURN-HELIX DOMAIN-CONTAINING PROTEIN"/>
    <property type="match status" value="1"/>
</dbReference>
<dbReference type="InterPro" id="IPR041657">
    <property type="entry name" value="HTH_17"/>
</dbReference>
<gene>
    <name evidence="2" type="ORF">SAMN05421741_12117</name>
</gene>
<dbReference type="RefSeq" id="WP_091525197.1">
    <property type="nucleotide sequence ID" value="NZ_FOVI01000021.1"/>
</dbReference>
<protein>
    <submittedName>
        <fullName evidence="2">Helix-turn-helix domain-containing protein</fullName>
    </submittedName>
</protein>
<proteinExistence type="predicted"/>
<dbReference type="Proteomes" id="UP000199036">
    <property type="component" value="Unassembled WGS sequence"/>
</dbReference>
<dbReference type="Pfam" id="PF12728">
    <property type="entry name" value="HTH_17"/>
    <property type="match status" value="1"/>
</dbReference>
<dbReference type="EMBL" id="FOVI01000021">
    <property type="protein sequence ID" value="SFO12069.1"/>
    <property type="molecule type" value="Genomic_DNA"/>
</dbReference>
<keyword evidence="3" id="KW-1185">Reference proteome</keyword>
<dbReference type="PANTHER" id="PTHR34585">
    <property type="match status" value="1"/>
</dbReference>
<evidence type="ECO:0000259" key="1">
    <source>
        <dbReference type="Pfam" id="PF12728"/>
    </source>
</evidence>
<organism evidence="2 3">
    <name type="scientific">Paenimyroides ummariense</name>
    <dbReference type="NCBI Taxonomy" id="913024"/>
    <lineage>
        <taxon>Bacteria</taxon>
        <taxon>Pseudomonadati</taxon>
        <taxon>Bacteroidota</taxon>
        <taxon>Flavobacteriia</taxon>
        <taxon>Flavobacteriales</taxon>
        <taxon>Flavobacteriaceae</taxon>
        <taxon>Paenimyroides</taxon>
    </lineage>
</organism>
<name>A0A1I5EKR9_9FLAO</name>
<dbReference type="AlphaFoldDB" id="A0A1I5EKR9"/>